<dbReference type="OrthoDB" id="380334at2157"/>
<name>A0A0Q2QPW8_9EURY</name>
<dbReference type="Proteomes" id="UP000182125">
    <property type="component" value="Unassembled WGS sequence"/>
</dbReference>
<reference evidence="2 4" key="1">
    <citation type="submission" date="2015-08" db="EMBL/GenBank/DDBJ databases">
        <title>Thermococcus thioreducens DSM 14981 genome sequencing.</title>
        <authorList>
            <person name="Hong S.-J."/>
            <person name="Kim M.-C."/>
            <person name="Shin J.-H."/>
        </authorList>
    </citation>
    <scope>NUCLEOTIDE SEQUENCE [LARGE SCALE GENOMIC DNA]</scope>
    <source>
        <strain evidence="2 4">DSM 14981</strain>
    </source>
</reference>
<organism evidence="2 4">
    <name type="scientific">Thermococcus thioreducens</name>
    <dbReference type="NCBI Taxonomy" id="277988"/>
    <lineage>
        <taxon>Archaea</taxon>
        <taxon>Methanobacteriati</taxon>
        <taxon>Methanobacteriota</taxon>
        <taxon>Thermococci</taxon>
        <taxon>Thermococcales</taxon>
        <taxon>Thermococcaceae</taxon>
        <taxon>Thermococcus</taxon>
    </lineage>
</organism>
<evidence type="ECO:0000313" key="4">
    <source>
        <dbReference type="Proteomes" id="UP000051862"/>
    </source>
</evidence>
<dbReference type="PATRIC" id="fig|277988.4.peg.1766"/>
<dbReference type="Proteomes" id="UP000250136">
    <property type="component" value="Chromosome"/>
</dbReference>
<evidence type="ECO:0000313" key="6">
    <source>
        <dbReference type="Proteomes" id="UP000250136"/>
    </source>
</evidence>
<evidence type="ECO:0000313" key="2">
    <source>
        <dbReference type="EMBL" id="KQH81949.1"/>
    </source>
</evidence>
<sequence>MAFRVVRDDVPFKINLNVNDYVPTTLIINNEAIGGCYKMGEFIKDTCDLSELVSDLVRISVYFLRKIYGTSQNNEEHLERLYQIANPEPTKSWLESWHETIREFNIKLTEDVIAYYIAYLGFYYSSTIFILRGSGEKVVDVFFKSWGTENCPEWVRKRKEGEIVRVTVKLRDFVTDVIQLAEEYLEMLEERKKYLNRKILANTKLSEELSPEEEIKHIEELKRGTKLALFLLKELFDKVFNQSQCDSL</sequence>
<keyword evidence="6" id="KW-1185">Reference proteome</keyword>
<dbReference type="AlphaFoldDB" id="A0A0Q2QPW8"/>
<dbReference type="EMBL" id="LIXN01000014">
    <property type="protein sequence ID" value="KQH81949.1"/>
    <property type="molecule type" value="Genomic_DNA"/>
</dbReference>
<reference evidence="3 5" key="3">
    <citation type="submission" date="2016-10" db="EMBL/GenBank/DDBJ databases">
        <authorList>
            <person name="de Groot N.N."/>
        </authorList>
    </citation>
    <scope>NUCLEOTIDE SEQUENCE [LARGE SCALE GENOMIC DNA]</scope>
    <source>
        <strain evidence="3 5">OGL-20</strain>
    </source>
</reference>
<evidence type="ECO:0000313" key="3">
    <source>
        <dbReference type="EMBL" id="SEW14329.1"/>
    </source>
</evidence>
<gene>
    <name evidence="1" type="ORF">A3L14_02140</name>
    <name evidence="2" type="ORF">AMR53_08395</name>
    <name evidence="3" type="ORF">SAMN05216170_1852</name>
</gene>
<proteinExistence type="predicted"/>
<dbReference type="EMBL" id="CP015105">
    <property type="protein sequence ID" value="ASJ11761.1"/>
    <property type="molecule type" value="Genomic_DNA"/>
</dbReference>
<dbReference type="EMBL" id="FOIW01000002">
    <property type="protein sequence ID" value="SEW14329.1"/>
    <property type="molecule type" value="Genomic_DNA"/>
</dbReference>
<dbReference type="STRING" id="277988.SAMN05216170_1852"/>
<evidence type="ECO:0000313" key="1">
    <source>
        <dbReference type="EMBL" id="ASJ11761.1"/>
    </source>
</evidence>
<dbReference type="GeneID" id="33333184"/>
<reference evidence="1 6" key="2">
    <citation type="submission" date="2016-04" db="EMBL/GenBank/DDBJ databases">
        <title>Complete genome sequence of Thermococcus thioreducens type strain OGL-20P.</title>
        <authorList>
            <person name="Oger P.M."/>
        </authorList>
    </citation>
    <scope>NUCLEOTIDE SEQUENCE [LARGE SCALE GENOMIC DNA]</scope>
    <source>
        <strain evidence="1 6">OGL-20P</strain>
    </source>
</reference>
<dbReference type="Proteomes" id="UP000051862">
    <property type="component" value="Unassembled WGS sequence"/>
</dbReference>
<dbReference type="RefSeq" id="WP_055429832.1">
    <property type="nucleotide sequence ID" value="NZ_CP015105.1"/>
</dbReference>
<accession>A0A0Q2QPW8</accession>
<evidence type="ECO:0000313" key="5">
    <source>
        <dbReference type="Proteomes" id="UP000182125"/>
    </source>
</evidence>
<protein>
    <submittedName>
        <fullName evidence="2">Uncharacterized protein</fullName>
    </submittedName>
</protein>
<dbReference type="KEGG" id="ttd:A3L14_02140"/>